<evidence type="ECO:0000259" key="9">
    <source>
        <dbReference type="PROSITE" id="PS50172"/>
    </source>
</evidence>
<dbReference type="InterPro" id="IPR001679">
    <property type="entry name" value="DNA_ligase"/>
</dbReference>
<accession>A0A1V0SEU5</accession>
<dbReference type="CDD" id="cd17748">
    <property type="entry name" value="BRCT_DNA_ligase_like"/>
    <property type="match status" value="1"/>
</dbReference>
<evidence type="ECO:0000256" key="5">
    <source>
        <dbReference type="ARBA" id="ARBA00022833"/>
    </source>
</evidence>
<dbReference type="InterPro" id="IPR013840">
    <property type="entry name" value="DNAligase_N"/>
</dbReference>
<dbReference type="SUPFAM" id="SSF47794">
    <property type="entry name" value="Rad51 N-terminal domain-like"/>
    <property type="match status" value="1"/>
</dbReference>
<keyword evidence="4" id="KW-0479">Metal-binding</keyword>
<keyword evidence="2 10" id="KW-0436">Ligase</keyword>
<evidence type="ECO:0000256" key="1">
    <source>
        <dbReference type="ARBA" id="ARBA00012722"/>
    </source>
</evidence>
<keyword evidence="6" id="KW-0520">NAD</keyword>
<evidence type="ECO:0000256" key="7">
    <source>
        <dbReference type="ARBA" id="ARBA00034005"/>
    </source>
</evidence>
<protein>
    <recommendedName>
        <fullName evidence="1">DNA ligase (NAD(+))</fullName>
        <ecNumber evidence="1">6.5.1.2</ecNumber>
    </recommendedName>
</protein>
<dbReference type="SUPFAM" id="SSF56091">
    <property type="entry name" value="DNA ligase/mRNA capping enzyme, catalytic domain"/>
    <property type="match status" value="1"/>
</dbReference>
<dbReference type="GO" id="GO:0006281">
    <property type="term" value="P:DNA repair"/>
    <property type="evidence" value="ECO:0007669"/>
    <property type="project" value="InterPro"/>
</dbReference>
<dbReference type="InterPro" id="IPR010995">
    <property type="entry name" value="DNA_repair_Rad51/TF_NusA_a-hlx"/>
</dbReference>
<dbReference type="PIRSF" id="PIRSF001604">
    <property type="entry name" value="LigA"/>
    <property type="match status" value="1"/>
</dbReference>
<dbReference type="Gene3D" id="3.30.470.30">
    <property type="entry name" value="DNA ligase/mRNA capping enzyme"/>
    <property type="match status" value="1"/>
</dbReference>
<feature type="domain" description="BRCT" evidence="9">
    <location>
        <begin position="622"/>
        <end position="696"/>
    </location>
</feature>
<keyword evidence="5" id="KW-0862">Zinc</keyword>
<evidence type="ECO:0000256" key="2">
    <source>
        <dbReference type="ARBA" id="ARBA00022598"/>
    </source>
</evidence>
<dbReference type="InterPro" id="IPR013839">
    <property type="entry name" value="DNAligase_adenylation"/>
</dbReference>
<dbReference type="PROSITE" id="PS50172">
    <property type="entry name" value="BRCT"/>
    <property type="match status" value="1"/>
</dbReference>
<evidence type="ECO:0000256" key="8">
    <source>
        <dbReference type="SAM" id="MobiDB-lite"/>
    </source>
</evidence>
<feature type="region of interest" description="Disordered" evidence="8">
    <location>
        <begin position="26"/>
        <end position="45"/>
    </location>
</feature>
<reference evidence="10" key="1">
    <citation type="journal article" date="2017" name="Science">
        <title>Giant viruses with an expanded complement of translation system components.</title>
        <authorList>
            <person name="Schulz F."/>
            <person name="Yutin N."/>
            <person name="Ivanova N.N."/>
            <person name="Ortega D.R."/>
            <person name="Lee T.K."/>
            <person name="Vierheilig J."/>
            <person name="Daims H."/>
            <person name="Horn M."/>
            <person name="Wagner M."/>
            <person name="Jensen G.J."/>
            <person name="Kyrpides N.C."/>
            <person name="Koonin E.V."/>
            <person name="Woyke T."/>
        </authorList>
    </citation>
    <scope>NUCLEOTIDE SEQUENCE</scope>
    <source>
        <strain evidence="10">HKV1</strain>
    </source>
</reference>
<comment type="catalytic activity">
    <reaction evidence="7">
        <text>NAD(+) + (deoxyribonucleotide)n-3'-hydroxyl + 5'-phospho-(deoxyribonucleotide)m = (deoxyribonucleotide)n+m + AMP + beta-nicotinamide D-nucleotide.</text>
        <dbReference type="EC" id="6.5.1.2"/>
    </reaction>
</comment>
<dbReference type="InterPro" id="IPR001357">
    <property type="entry name" value="BRCT_dom"/>
</dbReference>
<dbReference type="Gene3D" id="3.40.50.10190">
    <property type="entry name" value="BRCT domain"/>
    <property type="match status" value="1"/>
</dbReference>
<dbReference type="Gene3D" id="2.40.50.140">
    <property type="entry name" value="Nucleic acid-binding proteins"/>
    <property type="match status" value="1"/>
</dbReference>
<dbReference type="InterPro" id="IPR036420">
    <property type="entry name" value="BRCT_dom_sf"/>
</dbReference>
<dbReference type="EC" id="6.5.1.2" evidence="1"/>
<dbReference type="SUPFAM" id="SSF50249">
    <property type="entry name" value="Nucleic acid-binding proteins"/>
    <property type="match status" value="1"/>
</dbReference>
<organism evidence="10">
    <name type="scientific">Hokovirus HKV1</name>
    <dbReference type="NCBI Taxonomy" id="1977638"/>
    <lineage>
        <taxon>Viruses</taxon>
        <taxon>Varidnaviria</taxon>
        <taxon>Bamfordvirae</taxon>
        <taxon>Nucleocytoviricota</taxon>
        <taxon>Megaviricetes</taxon>
        <taxon>Imitervirales</taxon>
        <taxon>Mimiviridae</taxon>
        <taxon>Klosneuvirinae</taxon>
        <taxon>Hokovirus</taxon>
    </lineage>
</organism>
<dbReference type="GO" id="GO:0006260">
    <property type="term" value="P:DNA replication"/>
    <property type="evidence" value="ECO:0007669"/>
    <property type="project" value="UniProtKB-KW"/>
</dbReference>
<evidence type="ECO:0000256" key="6">
    <source>
        <dbReference type="ARBA" id="ARBA00023027"/>
    </source>
</evidence>
<dbReference type="SMART" id="SM00532">
    <property type="entry name" value="LIGANc"/>
    <property type="match status" value="1"/>
</dbReference>
<dbReference type="GO" id="GO:0003911">
    <property type="term" value="F:DNA ligase (NAD+) activity"/>
    <property type="evidence" value="ECO:0007669"/>
    <property type="project" value="UniProtKB-EC"/>
</dbReference>
<proteinExistence type="predicted"/>
<keyword evidence="3" id="KW-0235">DNA replication</keyword>
<name>A0A1V0SEU5_9VIRU</name>
<dbReference type="Pfam" id="PF01653">
    <property type="entry name" value="DNA_ligase_aden"/>
    <property type="match status" value="1"/>
</dbReference>
<dbReference type="Pfam" id="PF00533">
    <property type="entry name" value="BRCT"/>
    <property type="match status" value="1"/>
</dbReference>
<dbReference type="Pfam" id="PF03120">
    <property type="entry name" value="OB_DNA_ligase"/>
    <property type="match status" value="1"/>
</dbReference>
<dbReference type="InterPro" id="IPR004150">
    <property type="entry name" value="NAD_DNA_ligase_OB"/>
</dbReference>
<gene>
    <name evidence="10" type="ORF">Hokovirus_1_124</name>
</gene>
<dbReference type="SUPFAM" id="SSF52113">
    <property type="entry name" value="BRCT domain"/>
    <property type="match status" value="1"/>
</dbReference>
<evidence type="ECO:0000256" key="4">
    <source>
        <dbReference type="ARBA" id="ARBA00022723"/>
    </source>
</evidence>
<evidence type="ECO:0000313" key="10">
    <source>
        <dbReference type="EMBL" id="ARF10245.1"/>
    </source>
</evidence>
<dbReference type="EMBL" id="KY684103">
    <property type="protein sequence ID" value="ARF10245.1"/>
    <property type="molecule type" value="Genomic_DNA"/>
</dbReference>
<dbReference type="InterPro" id="IPR012340">
    <property type="entry name" value="NA-bd_OB-fold"/>
</dbReference>
<evidence type="ECO:0000256" key="3">
    <source>
        <dbReference type="ARBA" id="ARBA00022705"/>
    </source>
</evidence>
<sequence>MNKAQTKKLEAKAKRVAKTTKPIKITTKPDNSTIKTTNKTNKSTTKQTKKTINLDLENIKNDPKWAYNVSIDKLVKTLRYFSDAYFNDVPLISDELYDSLLAILEKRDSNNPFLNEIGAKPTKNKVHLPYPMPSLNKIVMDEKKLDNWLSKYSGPYVLSDKLDGVSGMLFKDGDNINLYTRGNGLIGTDISYLIEYFFNKNTLKNLPDKIAIRGEIIMTKNNFAILQKNITTKNDTEYKNCRNTISSLITSDTLKPELLKKTSFVAYSIVYPIYKMEQQLKLLETYKINHVDWKKVKDIDINALKEYLNIRKSESQYDIDGIVIVDTSDTYNIPNKNPDYAFAFKNNDILESATSIVTKIEWSYSKDSYIKPTVHIKPVELESATVSKATGHNAKYIVDNKIGPDAEIEVIRSGSVIPYITKTIKGTKAQLPNIPEKDYKWTSSGIDLKYIGNDKIILDEIATKFNTFFFESIGVKYLSEGIISKLVSLGYDTQIKIINANKTNLYNIDGFGTTLINKIYANIVKALNTVPLETLMAASGKFGRGLGKKKIKLILNKYPDIIYKKWSKEEYINNIVNIKGFDTKTGTRFYNGIIKFKEFYDELDLTTNIKSRLDNIKKDDTKKEQIFKDQNIVLTNTRDKDITQFIENSGGSIKSTVSKNTNLVIYGKPDSSSYNKAKELNIKLMSVEEFKKTYFK</sequence>
<dbReference type="GO" id="GO:0000166">
    <property type="term" value="F:nucleotide binding"/>
    <property type="evidence" value="ECO:0007669"/>
    <property type="project" value="InterPro"/>
</dbReference>